<feature type="transmembrane region" description="Helical" evidence="1">
    <location>
        <begin position="6"/>
        <end position="28"/>
    </location>
</feature>
<reference evidence="2" key="1">
    <citation type="submission" date="2019-04" db="EMBL/GenBank/DDBJ databases">
        <title>Friends and foes A comparative genomics study of 23 Aspergillus species from section Flavi.</title>
        <authorList>
            <consortium name="DOE Joint Genome Institute"/>
            <person name="Kjaerbolling I."/>
            <person name="Vesth T."/>
            <person name="Frisvad J.C."/>
            <person name="Nybo J.L."/>
            <person name="Theobald S."/>
            <person name="Kildgaard S."/>
            <person name="Isbrandt T."/>
            <person name="Kuo A."/>
            <person name="Sato A."/>
            <person name="Lyhne E.K."/>
            <person name="Kogle M.E."/>
            <person name="Wiebenga A."/>
            <person name="Kun R.S."/>
            <person name="Lubbers R.J."/>
            <person name="Makela M.R."/>
            <person name="Barry K."/>
            <person name="Chovatia M."/>
            <person name="Clum A."/>
            <person name="Daum C."/>
            <person name="Haridas S."/>
            <person name="He G."/>
            <person name="LaButti K."/>
            <person name="Lipzen A."/>
            <person name="Mondo S."/>
            <person name="Riley R."/>
            <person name="Salamov A."/>
            <person name="Simmons B.A."/>
            <person name="Magnuson J.K."/>
            <person name="Henrissat B."/>
            <person name="Mortensen U.H."/>
            <person name="Larsen T.O."/>
            <person name="Devries R.P."/>
            <person name="Grigoriev I.V."/>
            <person name="Machida M."/>
            <person name="Baker S.E."/>
            <person name="Andersen M.R."/>
        </authorList>
    </citation>
    <scope>NUCLEOTIDE SEQUENCE</scope>
    <source>
        <strain evidence="2">CBS 117612</strain>
    </source>
</reference>
<dbReference type="EMBL" id="ML737120">
    <property type="protein sequence ID" value="KAE8345370.1"/>
    <property type="molecule type" value="Genomic_DNA"/>
</dbReference>
<accession>A0A5N6YPB7</accession>
<keyword evidence="1" id="KW-0472">Membrane</keyword>
<proteinExistence type="predicted"/>
<dbReference type="Proteomes" id="UP000325558">
    <property type="component" value="Unassembled WGS sequence"/>
</dbReference>
<name>A0A5N6YPB7_9EURO</name>
<dbReference type="AlphaFoldDB" id="A0A5N6YPB7"/>
<evidence type="ECO:0000313" key="2">
    <source>
        <dbReference type="EMBL" id="KAE8345370.1"/>
    </source>
</evidence>
<keyword evidence="1" id="KW-0812">Transmembrane</keyword>
<organism evidence="2">
    <name type="scientific">Aspergillus arachidicola</name>
    <dbReference type="NCBI Taxonomy" id="656916"/>
    <lineage>
        <taxon>Eukaryota</taxon>
        <taxon>Fungi</taxon>
        <taxon>Dikarya</taxon>
        <taxon>Ascomycota</taxon>
        <taxon>Pezizomycotina</taxon>
        <taxon>Eurotiomycetes</taxon>
        <taxon>Eurotiomycetidae</taxon>
        <taxon>Eurotiales</taxon>
        <taxon>Aspergillaceae</taxon>
        <taxon>Aspergillus</taxon>
        <taxon>Aspergillus subgen. Circumdati</taxon>
    </lineage>
</organism>
<sequence length="69" mass="7445">MSHSTTALFAISAYPFGLCHGLHFLWTYPIMDLRVLCVRAIDISHGQSVSVVASTISCLGQGLVMLYSG</sequence>
<gene>
    <name evidence="2" type="ORF">BDV24DRAFT_125888</name>
</gene>
<keyword evidence="1" id="KW-1133">Transmembrane helix</keyword>
<protein>
    <submittedName>
        <fullName evidence="2">Uncharacterized protein</fullName>
    </submittedName>
</protein>
<evidence type="ECO:0000256" key="1">
    <source>
        <dbReference type="SAM" id="Phobius"/>
    </source>
</evidence>